<dbReference type="InterPro" id="IPR033116">
    <property type="entry name" value="TRYPSIN_SER"/>
</dbReference>
<dbReference type="InterPro" id="IPR001254">
    <property type="entry name" value="Trypsin_dom"/>
</dbReference>
<evidence type="ECO:0000256" key="2">
    <source>
        <dbReference type="ARBA" id="ARBA00022670"/>
    </source>
</evidence>
<dbReference type="SMART" id="SM00020">
    <property type="entry name" value="Tryp_SPc"/>
    <property type="match status" value="1"/>
</dbReference>
<feature type="transmembrane region" description="Helical" evidence="12">
    <location>
        <begin position="82"/>
        <end position="103"/>
    </location>
</feature>
<dbReference type="InterPro" id="IPR009003">
    <property type="entry name" value="Peptidase_S1_PA"/>
</dbReference>
<evidence type="ECO:0000313" key="16">
    <source>
        <dbReference type="Proteomes" id="UP000246464"/>
    </source>
</evidence>
<keyword evidence="16" id="KW-1185">Reference proteome</keyword>
<evidence type="ECO:0000256" key="3">
    <source>
        <dbReference type="ARBA" id="ARBA00022692"/>
    </source>
</evidence>
<dbReference type="GO" id="GO:0016020">
    <property type="term" value="C:membrane"/>
    <property type="evidence" value="ECO:0007669"/>
    <property type="project" value="UniProtKB-SubCell"/>
</dbReference>
<dbReference type="SMART" id="SM00724">
    <property type="entry name" value="TLC"/>
    <property type="match status" value="1"/>
</dbReference>
<keyword evidence="6" id="KW-0720">Serine protease</keyword>
<dbReference type="Gene3D" id="2.40.10.10">
    <property type="entry name" value="Trypsin-like serine proteases"/>
    <property type="match status" value="1"/>
</dbReference>
<dbReference type="Pfam" id="PF00089">
    <property type="entry name" value="Trypsin"/>
    <property type="match status" value="1"/>
</dbReference>
<keyword evidence="10" id="KW-0325">Glycoprotein</keyword>
<dbReference type="Proteomes" id="UP000246464">
    <property type="component" value="Chromosome 19"/>
</dbReference>
<evidence type="ECO:0008006" key="17">
    <source>
        <dbReference type="Google" id="ProtNLM"/>
    </source>
</evidence>
<dbReference type="GO" id="GO:0006508">
    <property type="term" value="P:proteolysis"/>
    <property type="evidence" value="ECO:0007669"/>
    <property type="project" value="UniProtKB-KW"/>
</dbReference>
<dbReference type="EMBL" id="CP026261">
    <property type="protein sequence ID" value="AWP19505.1"/>
    <property type="molecule type" value="Genomic_DNA"/>
</dbReference>
<dbReference type="InterPro" id="IPR006634">
    <property type="entry name" value="TLC-dom"/>
</dbReference>
<feature type="transmembrane region" description="Helical" evidence="12">
    <location>
        <begin position="109"/>
        <end position="131"/>
    </location>
</feature>
<dbReference type="SUPFAM" id="SSF50494">
    <property type="entry name" value="Trypsin-like serine proteases"/>
    <property type="match status" value="1"/>
</dbReference>
<dbReference type="PANTHER" id="PTHR24253:SF144">
    <property type="entry name" value="CHYMOTRYPSIN-LIKE PROTEASE CTRL-1-RELATED"/>
    <property type="match status" value="1"/>
</dbReference>
<keyword evidence="8 11" id="KW-0472">Membrane</keyword>
<accession>A0A2U9CS95</accession>
<protein>
    <recommendedName>
        <fullName evidence="17">Peptidase S1 domain-containing protein</fullName>
    </recommendedName>
</protein>
<evidence type="ECO:0000256" key="7">
    <source>
        <dbReference type="ARBA" id="ARBA00022989"/>
    </source>
</evidence>
<feature type="transmembrane region" description="Helical" evidence="12">
    <location>
        <begin position="143"/>
        <end position="167"/>
    </location>
</feature>
<evidence type="ECO:0000256" key="8">
    <source>
        <dbReference type="ARBA" id="ARBA00023136"/>
    </source>
</evidence>
<evidence type="ECO:0000259" key="14">
    <source>
        <dbReference type="PROSITE" id="PS50922"/>
    </source>
</evidence>
<reference evidence="15 16" key="1">
    <citation type="submission" date="2017-12" db="EMBL/GenBank/DDBJ databases">
        <title>Integrating genomic resources of turbot (Scophthalmus maximus) in depth evaluation of genetic and physical mapping variation across individuals.</title>
        <authorList>
            <person name="Martinez P."/>
        </authorList>
    </citation>
    <scope>NUCLEOTIDE SEQUENCE [LARGE SCALE GENOMIC DNA]</scope>
</reference>
<evidence type="ECO:0000256" key="6">
    <source>
        <dbReference type="ARBA" id="ARBA00022825"/>
    </source>
</evidence>
<dbReference type="CDD" id="cd00190">
    <property type="entry name" value="Tryp_SPc"/>
    <property type="match status" value="1"/>
</dbReference>
<feature type="domain" description="Peptidase S1" evidence="13">
    <location>
        <begin position="183"/>
        <end position="406"/>
    </location>
</feature>
<gene>
    <name evidence="15" type="ORF">SMAX5B_020051</name>
</gene>
<keyword evidence="4" id="KW-0732">Signal</keyword>
<evidence type="ECO:0000259" key="13">
    <source>
        <dbReference type="PROSITE" id="PS50240"/>
    </source>
</evidence>
<proteinExistence type="predicted"/>
<organism evidence="15 16">
    <name type="scientific">Scophthalmus maximus</name>
    <name type="common">Turbot</name>
    <name type="synonym">Psetta maxima</name>
    <dbReference type="NCBI Taxonomy" id="52904"/>
    <lineage>
        <taxon>Eukaryota</taxon>
        <taxon>Metazoa</taxon>
        <taxon>Chordata</taxon>
        <taxon>Craniata</taxon>
        <taxon>Vertebrata</taxon>
        <taxon>Euteleostomi</taxon>
        <taxon>Actinopterygii</taxon>
        <taxon>Neopterygii</taxon>
        <taxon>Teleostei</taxon>
        <taxon>Neoteleostei</taxon>
        <taxon>Acanthomorphata</taxon>
        <taxon>Carangaria</taxon>
        <taxon>Pleuronectiformes</taxon>
        <taxon>Pleuronectoidei</taxon>
        <taxon>Scophthalmidae</taxon>
        <taxon>Scophthalmus</taxon>
    </lineage>
</organism>
<dbReference type="STRING" id="52904.ENSSMAP00000026396"/>
<keyword evidence="2" id="KW-0645">Protease</keyword>
<dbReference type="PROSITE" id="PS50240">
    <property type="entry name" value="TRYPSIN_DOM"/>
    <property type="match status" value="1"/>
</dbReference>
<evidence type="ECO:0000256" key="4">
    <source>
        <dbReference type="ARBA" id="ARBA00022729"/>
    </source>
</evidence>
<evidence type="ECO:0000256" key="9">
    <source>
        <dbReference type="ARBA" id="ARBA00023157"/>
    </source>
</evidence>
<evidence type="ECO:0000256" key="12">
    <source>
        <dbReference type="SAM" id="Phobius"/>
    </source>
</evidence>
<dbReference type="InterPro" id="IPR001314">
    <property type="entry name" value="Peptidase_S1A"/>
</dbReference>
<dbReference type="PRINTS" id="PR00722">
    <property type="entry name" value="CHYMOTRYPSIN"/>
</dbReference>
<sequence length="451" mass="49304">MASSAGCVIVSSCSDVMDDRHWLTEVYILFASPYFAYDIYAMFVCHRHKLQVKGHEEETAAAAVGGARSTGAAVMSYLRSEFLMVLHHVFMVAFCFPTSLLWRQGKGDYFQGVLFLAELSTPSVCFSKVLIQYKKQQTLLHKVNGVIMLFTFFSCRVLLFPFLYYTYSRYASIPLSSVPLVAPWQCNLGAALLWPLQLYWFSLICRGAVRMFSRCLNSSTSTSGLVVYLGRDSQQGLNLNEVSRTVSQVINHPAYNENTNNNDITLLRLSSPVDFSDYIRPVCLAADNSSFPSGTSCWVTGWGNTQSGVSLPFPERLQEVRVPVVSQAQCQQSYSSLTNNMICAGLTEGGKDSCQGDSGGPLVSRGVSSWVQAGVVSFGSGCAEPNFPGVYTRVSQYQTWINSQIPSDQPGFVSFEGSGSTGAATRSSALSLALLLSVLPALLPALVLSWD</sequence>
<dbReference type="InterPro" id="IPR043504">
    <property type="entry name" value="Peptidase_S1_PA_chymotrypsin"/>
</dbReference>
<dbReference type="PANTHER" id="PTHR24253">
    <property type="entry name" value="TRANSMEMBRANE PROTEASE SERINE"/>
    <property type="match status" value="1"/>
</dbReference>
<dbReference type="PROSITE" id="PS50922">
    <property type="entry name" value="TLC"/>
    <property type="match status" value="1"/>
</dbReference>
<keyword evidence="7 12" id="KW-1133">Transmembrane helix</keyword>
<feature type="domain" description="TLC" evidence="14">
    <location>
        <begin position="1"/>
        <end position="213"/>
    </location>
</feature>
<dbReference type="AlphaFoldDB" id="A0A2U9CS95"/>
<dbReference type="Pfam" id="PF03798">
    <property type="entry name" value="TRAM_LAG1_CLN8"/>
    <property type="match status" value="1"/>
</dbReference>
<evidence type="ECO:0000256" key="10">
    <source>
        <dbReference type="ARBA" id="ARBA00023180"/>
    </source>
</evidence>
<feature type="transmembrane region" description="Helical" evidence="12">
    <location>
        <begin position="26"/>
        <end position="45"/>
    </location>
</feature>
<dbReference type="GO" id="GO:0004252">
    <property type="term" value="F:serine-type endopeptidase activity"/>
    <property type="evidence" value="ECO:0007669"/>
    <property type="project" value="InterPro"/>
</dbReference>
<keyword evidence="9" id="KW-1015">Disulfide bond</keyword>
<keyword evidence="5" id="KW-0378">Hydrolase</keyword>
<evidence type="ECO:0000313" key="15">
    <source>
        <dbReference type="EMBL" id="AWP19505.1"/>
    </source>
</evidence>
<evidence type="ECO:0000256" key="11">
    <source>
        <dbReference type="PROSITE-ProRule" id="PRU00205"/>
    </source>
</evidence>
<evidence type="ECO:0000256" key="5">
    <source>
        <dbReference type="ARBA" id="ARBA00022801"/>
    </source>
</evidence>
<comment type="subcellular location">
    <subcellularLocation>
        <location evidence="1">Membrane</location>
        <topology evidence="1">Multi-pass membrane protein</topology>
    </subcellularLocation>
</comment>
<dbReference type="PROSITE" id="PS00135">
    <property type="entry name" value="TRYPSIN_SER"/>
    <property type="match status" value="1"/>
</dbReference>
<feature type="transmembrane region" description="Helical" evidence="12">
    <location>
        <begin position="429"/>
        <end position="450"/>
    </location>
</feature>
<dbReference type="FunFam" id="2.40.10.10:FF:000024">
    <property type="entry name" value="Serine protease 53"/>
    <property type="match status" value="1"/>
</dbReference>
<feature type="transmembrane region" description="Helical" evidence="12">
    <location>
        <begin position="187"/>
        <end position="209"/>
    </location>
</feature>
<evidence type="ECO:0000256" key="1">
    <source>
        <dbReference type="ARBA" id="ARBA00004141"/>
    </source>
</evidence>
<keyword evidence="3 11" id="KW-0812">Transmembrane</keyword>
<name>A0A2U9CS95_SCOMX</name>